<organism evidence="2 3">
    <name type="scientific">Spizellomyces punctatus (strain DAOM BR117)</name>
    <dbReference type="NCBI Taxonomy" id="645134"/>
    <lineage>
        <taxon>Eukaryota</taxon>
        <taxon>Fungi</taxon>
        <taxon>Fungi incertae sedis</taxon>
        <taxon>Chytridiomycota</taxon>
        <taxon>Chytridiomycota incertae sedis</taxon>
        <taxon>Chytridiomycetes</taxon>
        <taxon>Spizellomycetales</taxon>
        <taxon>Spizellomycetaceae</taxon>
        <taxon>Spizellomyces</taxon>
    </lineage>
</organism>
<feature type="region of interest" description="Disordered" evidence="1">
    <location>
        <begin position="99"/>
        <end position="155"/>
    </location>
</feature>
<proteinExistence type="predicted"/>
<feature type="compositionally biased region" description="Low complexity" evidence="1">
    <location>
        <begin position="410"/>
        <end position="420"/>
    </location>
</feature>
<name>A0A0L0HM02_SPIPD</name>
<keyword evidence="3" id="KW-1185">Reference proteome</keyword>
<dbReference type="STRING" id="645134.A0A0L0HM02"/>
<dbReference type="Proteomes" id="UP000053201">
    <property type="component" value="Unassembled WGS sequence"/>
</dbReference>
<dbReference type="RefSeq" id="XP_016610505.1">
    <property type="nucleotide sequence ID" value="XM_016751216.1"/>
</dbReference>
<feature type="region of interest" description="Disordered" evidence="1">
    <location>
        <begin position="350"/>
        <end position="446"/>
    </location>
</feature>
<dbReference type="OrthoDB" id="2163474at2759"/>
<dbReference type="VEuPathDB" id="FungiDB:SPPG_02929"/>
<evidence type="ECO:0000313" key="3">
    <source>
        <dbReference type="Proteomes" id="UP000053201"/>
    </source>
</evidence>
<gene>
    <name evidence="2" type="ORF">SPPG_02929</name>
</gene>
<feature type="region of interest" description="Disordered" evidence="1">
    <location>
        <begin position="14"/>
        <end position="48"/>
    </location>
</feature>
<feature type="compositionally biased region" description="Polar residues" evidence="1">
    <location>
        <begin position="125"/>
        <end position="134"/>
    </location>
</feature>
<dbReference type="EMBL" id="KQ257453">
    <property type="protein sequence ID" value="KND02466.1"/>
    <property type="molecule type" value="Genomic_DNA"/>
</dbReference>
<dbReference type="AlphaFoldDB" id="A0A0L0HM02"/>
<protein>
    <submittedName>
        <fullName evidence="2">Uncharacterized protein</fullName>
    </submittedName>
</protein>
<reference evidence="2 3" key="1">
    <citation type="submission" date="2009-08" db="EMBL/GenBank/DDBJ databases">
        <title>The Genome Sequence of Spizellomyces punctatus strain DAOM BR117.</title>
        <authorList>
            <consortium name="The Broad Institute Genome Sequencing Platform"/>
            <person name="Russ C."/>
            <person name="Cuomo C."/>
            <person name="Shea T."/>
            <person name="Young S.K."/>
            <person name="Zeng Q."/>
            <person name="Koehrsen M."/>
            <person name="Haas B."/>
            <person name="Borodovsky M."/>
            <person name="Guigo R."/>
            <person name="Alvarado L."/>
            <person name="Berlin A."/>
            <person name="Bochicchio J."/>
            <person name="Borenstein D."/>
            <person name="Chapman S."/>
            <person name="Chen Z."/>
            <person name="Engels R."/>
            <person name="Freedman E."/>
            <person name="Gellesch M."/>
            <person name="Goldberg J."/>
            <person name="Griggs A."/>
            <person name="Gujja S."/>
            <person name="Heiman D."/>
            <person name="Hepburn T."/>
            <person name="Howarth C."/>
            <person name="Jen D."/>
            <person name="Larson L."/>
            <person name="Lewis B."/>
            <person name="Mehta T."/>
            <person name="Park D."/>
            <person name="Pearson M."/>
            <person name="Roberts A."/>
            <person name="Saif S."/>
            <person name="Shenoy N."/>
            <person name="Sisk P."/>
            <person name="Stolte C."/>
            <person name="Sykes S."/>
            <person name="Thomson T."/>
            <person name="Walk T."/>
            <person name="White J."/>
            <person name="Yandava C."/>
            <person name="Burger G."/>
            <person name="Gray M.W."/>
            <person name="Holland P.W.H."/>
            <person name="King N."/>
            <person name="Lang F.B.F."/>
            <person name="Roger A.J."/>
            <person name="Ruiz-Trillo I."/>
            <person name="Lander E."/>
            <person name="Nusbaum C."/>
        </authorList>
    </citation>
    <scope>NUCLEOTIDE SEQUENCE [LARGE SCALE GENOMIC DNA]</scope>
    <source>
        <strain evidence="2 3">DAOM BR117</strain>
    </source>
</reference>
<sequence>MALQLFPTTVNWNPLQSRTPDFSAQDANGNEEDKKGPASRLGIKSRQRTSLVPRALDVAAGQLPPQKLDLALPRVGLPSPGESGTYEYEEVPSFSFDAPFARRTADKDRTSRRRRGSDGGIGIRPSTSSLQTEVTSEDVAELPAMPSRSSRRRGHSISAYTASYDKPDCGPVCTTVTFQRRRMASEPPPKTQSKQLTLPAIDPNRVQPVNRKDEINPFLSDKTLTARSRRESIVNRDYSKNVWKPAGSTTRYTLDFVQNRAKARSFALRARRALTRRFVRSKVSSIAEDESNPVTTELEELGIFLIEEEDDSTSTPASRRHSARRALQQFLNEEEGDIDADLEAINHKKARVSHVEEEPRPESAQQATQKEDHLGLAGEEAVPITQQHTEEKETRSAALSRVSSAPSLPIIPSTPSESFPPTSPLLPDTSDHIFPVRPSRRDRESSRFRGVEVTPLLMYDPIMRFVSPHAVEMKAGFRPSDDTDEGILISEQEKACVQIPPTRDRDLEFPMSTEDDRMNANRQTHVMKTIFLNDFLVLYASSTLAQDADLSHLVRDVDVLPTARPTSPTAAVDEADIPIMCWNFYSYLRGPVTAGEYQLKSGVLLPDDVLENILGVMRNARLSEENRVAEFRSSFKELSRKQYLFVKAVVGHLNRISGISPSYNIIHGLASAFGPVLLPVPLVESRPCTPGPGTHLTDSRPIPGFRRNDDGTPFIYPALLPPPKLIRLEVDVISSATPNSIARTVFMENCAPLTERCGVLALMLEHYDALFSASLA</sequence>
<evidence type="ECO:0000313" key="2">
    <source>
        <dbReference type="EMBL" id="KND02466.1"/>
    </source>
</evidence>
<accession>A0A0L0HM02</accession>
<dbReference type="InParanoid" id="A0A0L0HM02"/>
<evidence type="ECO:0000256" key="1">
    <source>
        <dbReference type="SAM" id="MobiDB-lite"/>
    </source>
</evidence>
<dbReference type="GeneID" id="27686482"/>
<feature type="compositionally biased region" description="Polar residues" evidence="1">
    <location>
        <begin position="14"/>
        <end position="28"/>
    </location>
</feature>